<proteinExistence type="predicted"/>
<name>A0ABP9T5S2_9ACTN</name>
<evidence type="ECO:0008006" key="4">
    <source>
        <dbReference type="Google" id="ProtNLM"/>
    </source>
</evidence>
<protein>
    <recommendedName>
        <fullName evidence="4">Nucleopolyhedrovirus P10 family protein</fullName>
    </recommendedName>
</protein>
<reference evidence="3" key="1">
    <citation type="journal article" date="2019" name="Int. J. Syst. Evol. Microbiol.">
        <title>The Global Catalogue of Microorganisms (GCM) 10K type strain sequencing project: providing services to taxonomists for standard genome sequencing and annotation.</title>
        <authorList>
            <consortium name="The Broad Institute Genomics Platform"/>
            <consortium name="The Broad Institute Genome Sequencing Center for Infectious Disease"/>
            <person name="Wu L."/>
            <person name="Ma J."/>
        </authorList>
    </citation>
    <scope>NUCLEOTIDE SEQUENCE [LARGE SCALE GENOMIC DNA]</scope>
    <source>
        <strain evidence="3">JCM 18306</strain>
    </source>
</reference>
<keyword evidence="3" id="KW-1185">Reference proteome</keyword>
<accession>A0ABP9T5S2</accession>
<dbReference type="Proteomes" id="UP001499878">
    <property type="component" value="Unassembled WGS sequence"/>
</dbReference>
<feature type="region of interest" description="Disordered" evidence="1">
    <location>
        <begin position="137"/>
        <end position="174"/>
    </location>
</feature>
<gene>
    <name evidence="2" type="ORF">GCM10023323_32820</name>
</gene>
<dbReference type="RefSeq" id="WP_345630956.1">
    <property type="nucleotide sequence ID" value="NZ_BAABJR010000007.1"/>
</dbReference>
<organism evidence="2 3">
    <name type="scientific">Streptomyces thinghirensis</name>
    <dbReference type="NCBI Taxonomy" id="551547"/>
    <lineage>
        <taxon>Bacteria</taxon>
        <taxon>Bacillati</taxon>
        <taxon>Actinomycetota</taxon>
        <taxon>Actinomycetes</taxon>
        <taxon>Kitasatosporales</taxon>
        <taxon>Streptomycetaceae</taxon>
        <taxon>Streptomyces</taxon>
    </lineage>
</organism>
<evidence type="ECO:0000256" key="1">
    <source>
        <dbReference type="SAM" id="MobiDB-lite"/>
    </source>
</evidence>
<dbReference type="EMBL" id="BAABJR010000007">
    <property type="protein sequence ID" value="GAA5209415.1"/>
    <property type="molecule type" value="Genomic_DNA"/>
</dbReference>
<sequence length="253" mass="25874">MTTADRWARTVRDQLGLGRLLPLGGPGDGAWIAERAARKVLLAAARDVTGVRPGGLRIAPAGRDDAHEPAVPPPPSALPPGPLRVTADFAATVGPAATGEPLPATAARLRAALTAAARGLGLTVTDVDLRATALLDAAMEPDPDAMEPEPEPAPGRESRRPPAAQPGDGDEGRAAGAALAVPGVARLTATLGRPVDVTELPREQAALARRHVRVELAVDADHRAVEVARRVRAAVSEALADRPSVAVLVTAVG</sequence>
<feature type="compositionally biased region" description="Acidic residues" evidence="1">
    <location>
        <begin position="139"/>
        <end position="150"/>
    </location>
</feature>
<evidence type="ECO:0000313" key="3">
    <source>
        <dbReference type="Proteomes" id="UP001499878"/>
    </source>
</evidence>
<evidence type="ECO:0000313" key="2">
    <source>
        <dbReference type="EMBL" id="GAA5209415.1"/>
    </source>
</evidence>
<comment type="caution">
    <text evidence="2">The sequence shown here is derived from an EMBL/GenBank/DDBJ whole genome shotgun (WGS) entry which is preliminary data.</text>
</comment>